<keyword evidence="9" id="KW-0106">Calcium</keyword>
<evidence type="ECO:0000256" key="1">
    <source>
        <dbReference type="ARBA" id="ARBA00000695"/>
    </source>
</evidence>
<dbReference type="Pfam" id="PF00544">
    <property type="entry name" value="Pectate_lyase_4"/>
    <property type="match status" value="1"/>
</dbReference>
<dbReference type="GO" id="GO:0000272">
    <property type="term" value="P:polysaccharide catabolic process"/>
    <property type="evidence" value="ECO:0007669"/>
    <property type="project" value="UniProtKB-KW"/>
</dbReference>
<keyword evidence="6 11" id="KW-0964">Secreted</keyword>
<comment type="cofactor">
    <cofactor evidence="2">
        <name>Ca(2+)</name>
        <dbReference type="ChEBI" id="CHEBI:29108"/>
    </cofactor>
</comment>
<dbReference type="GO" id="GO:0046872">
    <property type="term" value="F:metal ion binding"/>
    <property type="evidence" value="ECO:0007669"/>
    <property type="project" value="UniProtKB-KW"/>
</dbReference>
<keyword evidence="11" id="KW-0624">Polysaccharide degradation</keyword>
<sequence length="313" mass="32936">MTPSFITLAALISIVVAQQGNPTGYASLNGGTTGGKGGATVTVSTLAQMTAALVKRDDTPKVVYVKGTITGSDKIYVGSNKSVLGLDSTSALVGVGLQLQSSKNVIVQNLRFSKILAANGDAITIQASTNVWVDHVDVSSDTDHGKDYYDGLIDVVRASDFVTISNTYFHDHYKVSLVGNSDSQGSTDTGHLRVTYHNNYWHNVGSRTPSIRFGTGHIFNSFYDSVFINGIDTRENAQVLVESTAFTNTTNDIGFYDSKVTGYAVVRDVDLGGGTNTAPAGTLTNVPYAYTLVGSANVKGAVVGKAGNTLKLG</sequence>
<evidence type="ECO:0000256" key="5">
    <source>
        <dbReference type="ARBA" id="ARBA00012272"/>
    </source>
</evidence>
<comment type="similarity">
    <text evidence="4 11">Belongs to the polysaccharide lyase 1 family.</text>
</comment>
<evidence type="ECO:0000256" key="10">
    <source>
        <dbReference type="ARBA" id="ARBA00023239"/>
    </source>
</evidence>
<gene>
    <name evidence="14" type="ORF">K461DRAFT_268223</name>
</gene>
<dbReference type="GO" id="GO:0005576">
    <property type="term" value="C:extracellular region"/>
    <property type="evidence" value="ECO:0007669"/>
    <property type="project" value="UniProtKB-SubCell"/>
</dbReference>
<evidence type="ECO:0000259" key="13">
    <source>
        <dbReference type="SMART" id="SM00656"/>
    </source>
</evidence>
<evidence type="ECO:0000313" key="14">
    <source>
        <dbReference type="EMBL" id="KAF2152241.1"/>
    </source>
</evidence>
<organism evidence="14 15">
    <name type="scientific">Myriangium duriaei CBS 260.36</name>
    <dbReference type="NCBI Taxonomy" id="1168546"/>
    <lineage>
        <taxon>Eukaryota</taxon>
        <taxon>Fungi</taxon>
        <taxon>Dikarya</taxon>
        <taxon>Ascomycota</taxon>
        <taxon>Pezizomycotina</taxon>
        <taxon>Dothideomycetes</taxon>
        <taxon>Dothideomycetidae</taxon>
        <taxon>Myriangiales</taxon>
        <taxon>Myriangiaceae</taxon>
        <taxon>Myriangium</taxon>
    </lineage>
</organism>
<keyword evidence="7" id="KW-0479">Metal-binding</keyword>
<evidence type="ECO:0000256" key="2">
    <source>
        <dbReference type="ARBA" id="ARBA00001913"/>
    </source>
</evidence>
<evidence type="ECO:0000256" key="8">
    <source>
        <dbReference type="ARBA" id="ARBA00022729"/>
    </source>
</evidence>
<dbReference type="AlphaFoldDB" id="A0A9P4J0P9"/>
<feature type="domain" description="Pectate lyase" evidence="13">
    <location>
        <begin position="36"/>
        <end position="252"/>
    </location>
</feature>
<comment type="catalytic activity">
    <reaction evidence="1">
        <text>Eliminative cleavage of (1-&gt;4)-alpha-D-galacturonan to give oligosaccharides with 4-deoxy-alpha-D-galact-4-enuronosyl groups at their non-reducing ends.</text>
        <dbReference type="EC" id="4.2.2.2"/>
    </reaction>
</comment>
<feature type="signal peptide" evidence="12">
    <location>
        <begin position="1"/>
        <end position="17"/>
    </location>
</feature>
<dbReference type="OrthoDB" id="1637350at2759"/>
<evidence type="ECO:0000256" key="6">
    <source>
        <dbReference type="ARBA" id="ARBA00022525"/>
    </source>
</evidence>
<proteinExistence type="inferred from homology"/>
<dbReference type="PANTHER" id="PTHR31683">
    <property type="entry name" value="PECTATE LYASE 18-RELATED"/>
    <property type="match status" value="1"/>
</dbReference>
<dbReference type="SMART" id="SM00656">
    <property type="entry name" value="Amb_all"/>
    <property type="match status" value="1"/>
</dbReference>
<dbReference type="EC" id="4.2.2.2" evidence="5"/>
<dbReference type="InterPro" id="IPR011050">
    <property type="entry name" value="Pectin_lyase_fold/virulence"/>
</dbReference>
<keyword evidence="10 11" id="KW-0456">Lyase</keyword>
<keyword evidence="8 12" id="KW-0732">Signal</keyword>
<dbReference type="FunFam" id="2.160.20.10:FF:000036">
    <property type="entry name" value="Pectate lyase A"/>
    <property type="match status" value="1"/>
</dbReference>
<evidence type="ECO:0000256" key="3">
    <source>
        <dbReference type="ARBA" id="ARBA00004613"/>
    </source>
</evidence>
<comment type="subcellular location">
    <subcellularLocation>
        <location evidence="3 11">Secreted</location>
    </subcellularLocation>
</comment>
<dbReference type="InterPro" id="IPR002022">
    <property type="entry name" value="Pec_lyase"/>
</dbReference>
<accession>A0A9P4J0P9</accession>
<evidence type="ECO:0000256" key="4">
    <source>
        <dbReference type="ARBA" id="ARBA00010980"/>
    </source>
</evidence>
<dbReference type="InterPro" id="IPR012334">
    <property type="entry name" value="Pectin_lyas_fold"/>
</dbReference>
<evidence type="ECO:0000256" key="12">
    <source>
        <dbReference type="SAM" id="SignalP"/>
    </source>
</evidence>
<evidence type="ECO:0000313" key="15">
    <source>
        <dbReference type="Proteomes" id="UP000799439"/>
    </source>
</evidence>
<comment type="caution">
    <text evidence="14">The sequence shown here is derived from an EMBL/GenBank/DDBJ whole genome shotgun (WGS) entry which is preliminary data.</text>
</comment>
<dbReference type="InterPro" id="IPR045032">
    <property type="entry name" value="PEL"/>
</dbReference>
<dbReference type="Gene3D" id="2.160.20.10">
    <property type="entry name" value="Single-stranded right-handed beta-helix, Pectin lyase-like"/>
    <property type="match status" value="1"/>
</dbReference>
<evidence type="ECO:0000256" key="11">
    <source>
        <dbReference type="RuleBase" id="RU361173"/>
    </source>
</evidence>
<evidence type="ECO:0000256" key="9">
    <source>
        <dbReference type="ARBA" id="ARBA00022837"/>
    </source>
</evidence>
<name>A0A9P4J0P9_9PEZI</name>
<evidence type="ECO:0000256" key="7">
    <source>
        <dbReference type="ARBA" id="ARBA00022723"/>
    </source>
</evidence>
<feature type="chain" id="PRO_5040509094" description="pectate lyase" evidence="12">
    <location>
        <begin position="18"/>
        <end position="313"/>
    </location>
</feature>
<keyword evidence="15" id="KW-1185">Reference proteome</keyword>
<dbReference type="PANTHER" id="PTHR31683:SF18">
    <property type="entry name" value="PECTATE LYASE 21-RELATED"/>
    <property type="match status" value="1"/>
</dbReference>
<reference evidence="14" key="1">
    <citation type="journal article" date="2020" name="Stud. Mycol.">
        <title>101 Dothideomycetes genomes: a test case for predicting lifestyles and emergence of pathogens.</title>
        <authorList>
            <person name="Haridas S."/>
            <person name="Albert R."/>
            <person name="Binder M."/>
            <person name="Bloem J."/>
            <person name="Labutti K."/>
            <person name="Salamov A."/>
            <person name="Andreopoulos B."/>
            <person name="Baker S."/>
            <person name="Barry K."/>
            <person name="Bills G."/>
            <person name="Bluhm B."/>
            <person name="Cannon C."/>
            <person name="Castanera R."/>
            <person name="Culley D."/>
            <person name="Daum C."/>
            <person name="Ezra D."/>
            <person name="Gonzalez J."/>
            <person name="Henrissat B."/>
            <person name="Kuo A."/>
            <person name="Liang C."/>
            <person name="Lipzen A."/>
            <person name="Lutzoni F."/>
            <person name="Magnuson J."/>
            <person name="Mondo S."/>
            <person name="Nolan M."/>
            <person name="Ohm R."/>
            <person name="Pangilinan J."/>
            <person name="Park H.-J."/>
            <person name="Ramirez L."/>
            <person name="Alfaro M."/>
            <person name="Sun H."/>
            <person name="Tritt A."/>
            <person name="Yoshinaga Y."/>
            <person name="Zwiers L.-H."/>
            <person name="Turgeon B."/>
            <person name="Goodwin S."/>
            <person name="Spatafora J."/>
            <person name="Crous P."/>
            <person name="Grigoriev I."/>
        </authorList>
    </citation>
    <scope>NUCLEOTIDE SEQUENCE</scope>
    <source>
        <strain evidence="14">CBS 260.36</strain>
    </source>
</reference>
<dbReference type="Proteomes" id="UP000799439">
    <property type="component" value="Unassembled WGS sequence"/>
</dbReference>
<dbReference type="SUPFAM" id="SSF51126">
    <property type="entry name" value="Pectin lyase-like"/>
    <property type="match status" value="1"/>
</dbReference>
<keyword evidence="11" id="KW-0119">Carbohydrate metabolism</keyword>
<protein>
    <recommendedName>
        <fullName evidence="5">pectate lyase</fullName>
        <ecNumber evidence="5">4.2.2.2</ecNumber>
    </recommendedName>
</protein>
<dbReference type="EMBL" id="ML996086">
    <property type="protein sequence ID" value="KAF2152241.1"/>
    <property type="molecule type" value="Genomic_DNA"/>
</dbReference>
<dbReference type="GO" id="GO:0030570">
    <property type="term" value="F:pectate lyase activity"/>
    <property type="evidence" value="ECO:0007669"/>
    <property type="project" value="UniProtKB-EC"/>
</dbReference>